<keyword evidence="14" id="KW-1185">Reference proteome</keyword>
<evidence type="ECO:0000313" key="14">
    <source>
        <dbReference type="Proteomes" id="UP000355283"/>
    </source>
</evidence>
<dbReference type="Pfam" id="PF00069">
    <property type="entry name" value="Pkinase"/>
    <property type="match status" value="1"/>
</dbReference>
<dbReference type="SUPFAM" id="SSF56112">
    <property type="entry name" value="Protein kinase-like (PK-like)"/>
    <property type="match status" value="1"/>
</dbReference>
<evidence type="ECO:0000256" key="4">
    <source>
        <dbReference type="ARBA" id="ARBA00022840"/>
    </source>
</evidence>
<evidence type="ECO:0000256" key="6">
    <source>
        <dbReference type="ARBA" id="ARBA00038999"/>
    </source>
</evidence>
<dbReference type="InterPro" id="IPR011009">
    <property type="entry name" value="Kinase-like_dom_sf"/>
</dbReference>
<evidence type="ECO:0000256" key="8">
    <source>
        <dbReference type="ARBA" id="ARBA00049299"/>
    </source>
</evidence>
<dbReference type="InterPro" id="IPR000719">
    <property type="entry name" value="Prot_kinase_dom"/>
</dbReference>
<dbReference type="GO" id="GO:0005524">
    <property type="term" value="F:ATP binding"/>
    <property type="evidence" value="ECO:0007669"/>
    <property type="project" value="UniProtKB-UniRule"/>
</dbReference>
<dbReference type="PROSITE" id="PS50011">
    <property type="entry name" value="PROTEIN_KINASE_DOM"/>
    <property type="match status" value="1"/>
</dbReference>
<dbReference type="SMART" id="SM00220">
    <property type="entry name" value="S_TKc"/>
    <property type="match status" value="1"/>
</dbReference>
<dbReference type="PANTHER" id="PTHR48013:SF9">
    <property type="entry name" value="DUAL SPECIFICITY MITOGEN-ACTIVATED PROTEIN KINASE KINASE 5"/>
    <property type="match status" value="1"/>
</dbReference>
<evidence type="ECO:0000259" key="12">
    <source>
        <dbReference type="PROSITE" id="PS50011"/>
    </source>
</evidence>
<evidence type="ECO:0000256" key="7">
    <source>
        <dbReference type="ARBA" id="ARBA00049014"/>
    </source>
</evidence>
<dbReference type="Gene3D" id="1.10.510.10">
    <property type="entry name" value="Transferase(Phosphotransferase) domain 1"/>
    <property type="match status" value="1"/>
</dbReference>
<keyword evidence="3" id="KW-0418">Kinase</keyword>
<evidence type="ECO:0000256" key="11">
    <source>
        <dbReference type="SAM" id="MobiDB-lite"/>
    </source>
</evidence>
<dbReference type="Gene3D" id="3.30.200.20">
    <property type="entry name" value="Phosphorylase Kinase, domain 1"/>
    <property type="match status" value="1"/>
</dbReference>
<feature type="compositionally biased region" description="Gly residues" evidence="11">
    <location>
        <begin position="329"/>
        <end position="339"/>
    </location>
</feature>
<reference evidence="13 14" key="1">
    <citation type="submission" date="2019-01" db="EMBL/GenBank/DDBJ databases">
        <title>Nuclear Genome Assembly of the Microalgal Biofuel strain Nannochloropsis salina CCMP1776.</title>
        <authorList>
            <person name="Hovde B."/>
        </authorList>
    </citation>
    <scope>NUCLEOTIDE SEQUENCE [LARGE SCALE GENOMIC DNA]</scope>
    <source>
        <strain evidence="13 14">CCMP1776</strain>
    </source>
</reference>
<proteinExistence type="inferred from homology"/>
<protein>
    <recommendedName>
        <fullName evidence="6">mitogen-activated protein kinase kinase</fullName>
        <ecNumber evidence="6">2.7.12.2</ecNumber>
    </recommendedName>
</protein>
<evidence type="ECO:0000256" key="2">
    <source>
        <dbReference type="ARBA" id="ARBA00022741"/>
    </source>
</evidence>
<keyword evidence="1" id="KW-0808">Transferase</keyword>
<dbReference type="CDD" id="cd06623">
    <property type="entry name" value="PKc_MAPKK_plant_like"/>
    <property type="match status" value="1"/>
</dbReference>
<feature type="compositionally biased region" description="Low complexity" evidence="11">
    <location>
        <begin position="516"/>
        <end position="536"/>
    </location>
</feature>
<dbReference type="PROSITE" id="PS00107">
    <property type="entry name" value="PROTEIN_KINASE_ATP"/>
    <property type="match status" value="1"/>
</dbReference>
<comment type="catalytic activity">
    <reaction evidence="7">
        <text>L-seryl-[protein] + ATP = O-phospho-L-seryl-[protein] + ADP + H(+)</text>
        <dbReference type="Rhea" id="RHEA:17989"/>
        <dbReference type="Rhea" id="RHEA-COMP:9863"/>
        <dbReference type="Rhea" id="RHEA-COMP:11604"/>
        <dbReference type="ChEBI" id="CHEBI:15378"/>
        <dbReference type="ChEBI" id="CHEBI:29999"/>
        <dbReference type="ChEBI" id="CHEBI:30616"/>
        <dbReference type="ChEBI" id="CHEBI:83421"/>
        <dbReference type="ChEBI" id="CHEBI:456216"/>
        <dbReference type="EC" id="2.7.12.2"/>
    </reaction>
</comment>
<feature type="compositionally biased region" description="Basic and acidic residues" evidence="11">
    <location>
        <begin position="452"/>
        <end position="475"/>
    </location>
</feature>
<feature type="domain" description="Protein kinase" evidence="12">
    <location>
        <begin position="115"/>
        <end position="414"/>
    </location>
</feature>
<feature type="compositionally biased region" description="Low complexity" evidence="11">
    <location>
        <begin position="340"/>
        <end position="350"/>
    </location>
</feature>
<dbReference type="AlphaFoldDB" id="A0A4D9DDV2"/>
<evidence type="ECO:0000256" key="10">
    <source>
        <dbReference type="PROSITE-ProRule" id="PRU10141"/>
    </source>
</evidence>
<dbReference type="PANTHER" id="PTHR48013">
    <property type="entry name" value="DUAL SPECIFICITY MITOGEN-ACTIVATED PROTEIN KINASE KINASE 5-RELATED"/>
    <property type="match status" value="1"/>
</dbReference>
<dbReference type="GO" id="GO:0004708">
    <property type="term" value="F:MAP kinase kinase activity"/>
    <property type="evidence" value="ECO:0007669"/>
    <property type="project" value="UniProtKB-EC"/>
</dbReference>
<comment type="catalytic activity">
    <reaction evidence="8">
        <text>L-threonyl-[protein] + ATP = O-phospho-L-threonyl-[protein] + ADP + H(+)</text>
        <dbReference type="Rhea" id="RHEA:46608"/>
        <dbReference type="Rhea" id="RHEA-COMP:11060"/>
        <dbReference type="Rhea" id="RHEA-COMP:11605"/>
        <dbReference type="ChEBI" id="CHEBI:15378"/>
        <dbReference type="ChEBI" id="CHEBI:30013"/>
        <dbReference type="ChEBI" id="CHEBI:30616"/>
        <dbReference type="ChEBI" id="CHEBI:61977"/>
        <dbReference type="ChEBI" id="CHEBI:456216"/>
        <dbReference type="EC" id="2.7.12.2"/>
    </reaction>
</comment>
<comment type="caution">
    <text evidence="13">The sequence shown here is derived from an EMBL/GenBank/DDBJ whole genome shotgun (WGS) entry which is preliminary data.</text>
</comment>
<gene>
    <name evidence="13" type="ORF">NSK_001887</name>
</gene>
<feature type="region of interest" description="Disordered" evidence="11">
    <location>
        <begin position="329"/>
        <end position="359"/>
    </location>
</feature>
<feature type="region of interest" description="Disordered" evidence="11">
    <location>
        <begin position="441"/>
        <end position="487"/>
    </location>
</feature>
<dbReference type="EMBL" id="SDOX01000007">
    <property type="protein sequence ID" value="TFJ86799.1"/>
    <property type="molecule type" value="Genomic_DNA"/>
</dbReference>
<organism evidence="13 14">
    <name type="scientific">Nannochloropsis salina CCMP1776</name>
    <dbReference type="NCBI Taxonomy" id="1027361"/>
    <lineage>
        <taxon>Eukaryota</taxon>
        <taxon>Sar</taxon>
        <taxon>Stramenopiles</taxon>
        <taxon>Ochrophyta</taxon>
        <taxon>Eustigmatophyceae</taxon>
        <taxon>Eustigmatales</taxon>
        <taxon>Monodopsidaceae</taxon>
        <taxon>Microchloropsis</taxon>
        <taxon>Microchloropsis salina</taxon>
    </lineage>
</organism>
<evidence type="ECO:0000256" key="5">
    <source>
        <dbReference type="ARBA" id="ARBA00038035"/>
    </source>
</evidence>
<feature type="region of interest" description="Disordered" evidence="11">
    <location>
        <begin position="23"/>
        <end position="42"/>
    </location>
</feature>
<evidence type="ECO:0000256" key="1">
    <source>
        <dbReference type="ARBA" id="ARBA00022679"/>
    </source>
</evidence>
<feature type="binding site" evidence="10">
    <location>
        <position position="144"/>
    </location>
    <ligand>
        <name>ATP</name>
        <dbReference type="ChEBI" id="CHEBI:30616"/>
    </ligand>
</feature>
<evidence type="ECO:0000256" key="3">
    <source>
        <dbReference type="ARBA" id="ARBA00022777"/>
    </source>
</evidence>
<feature type="region of interest" description="Disordered" evidence="11">
    <location>
        <begin position="509"/>
        <end position="597"/>
    </location>
</feature>
<dbReference type="InterPro" id="IPR017441">
    <property type="entry name" value="Protein_kinase_ATP_BS"/>
</dbReference>
<sequence>MAASNAWEKYAIPPPQLPVRAASLSSVAPNSRPGNPAASNLSVRPSCLSLSLSLTDVETPEASTTVEESFDFNDELDNVFLRGGCRQNRVGLAIGAGGLAMRDHPKTFRVAYEDLEIGKVIGKGSTGAVLEAVHKPTGTRLALKVINVFDKSRRSQLIREIRTLYDAACPSLVAFYGAFYREGCITLALEMMDGGALANLVAQLGPIPERALANMVFQILWALAYLKHDKRVHRDIKPSNLLINSHGEVKVSDFGLSAELQSSLAMCGTFVGTFKYMSPERIRNDPYDYASDVWSLGLTLIECATGRYPYLQGLDDAGMEGEEMEAVDGAGGGPGGRRGAGVASAPSASKGGRRRRSRAHSCIDMIQAITESEPPTLPPGTEFSRDFHGFLDNMLQKDPRRRLPPEILLGAPWLRQFGAVSLAAAVRNTQYWIHNEAVPGRNRVKAGGPLSRQDERRGGRAEDERRAGRGQRGRESSSAPSRTRGPVNCLNKSACAGSFHAAGAPLPASSAPPMPSMGSPALSSASLSPLAPSPLSTDSSKSMDMGGRQTGLALPLPLLARSSSLVPPSPSSSSFSTSAHSYHPQRKNGPPMRSFST</sequence>
<accession>A0A4D9DDV2</accession>
<keyword evidence="4 10" id="KW-0067">ATP-binding</keyword>
<name>A0A4D9DDV2_9STRA</name>
<evidence type="ECO:0000256" key="9">
    <source>
        <dbReference type="ARBA" id="ARBA00051693"/>
    </source>
</evidence>
<evidence type="ECO:0000313" key="13">
    <source>
        <dbReference type="EMBL" id="TFJ86799.1"/>
    </source>
</evidence>
<comment type="similarity">
    <text evidence="5">Belongs to the protein kinase superfamily. STE Ser/Thr protein kinase family. MAP kinase kinase subfamily.</text>
</comment>
<comment type="catalytic activity">
    <reaction evidence="9">
        <text>L-tyrosyl-[protein] + ATP = O-phospho-L-tyrosyl-[protein] + ADP + H(+)</text>
        <dbReference type="Rhea" id="RHEA:10596"/>
        <dbReference type="Rhea" id="RHEA-COMP:10136"/>
        <dbReference type="Rhea" id="RHEA-COMP:20101"/>
        <dbReference type="ChEBI" id="CHEBI:15378"/>
        <dbReference type="ChEBI" id="CHEBI:30616"/>
        <dbReference type="ChEBI" id="CHEBI:46858"/>
        <dbReference type="ChEBI" id="CHEBI:61978"/>
        <dbReference type="ChEBI" id="CHEBI:456216"/>
        <dbReference type="EC" id="2.7.12.2"/>
    </reaction>
</comment>
<feature type="compositionally biased region" description="Low complexity" evidence="11">
    <location>
        <begin position="552"/>
        <end position="581"/>
    </location>
</feature>
<dbReference type="Proteomes" id="UP000355283">
    <property type="component" value="Unassembled WGS sequence"/>
</dbReference>
<dbReference type="OrthoDB" id="10252354at2759"/>
<keyword evidence="2 10" id="KW-0547">Nucleotide-binding</keyword>
<dbReference type="EC" id="2.7.12.2" evidence="6"/>